<evidence type="ECO:0000313" key="2">
    <source>
        <dbReference type="EMBL" id="KAK0728201.1"/>
    </source>
</evidence>
<dbReference type="RefSeq" id="XP_060301056.1">
    <property type="nucleotide sequence ID" value="XM_060433511.1"/>
</dbReference>
<dbReference type="Proteomes" id="UP001172101">
    <property type="component" value="Unassembled WGS sequence"/>
</dbReference>
<keyword evidence="1" id="KW-1133">Transmembrane helix</keyword>
<name>A0AA40B5Q7_9PEZI</name>
<feature type="transmembrane region" description="Helical" evidence="1">
    <location>
        <begin position="58"/>
        <end position="79"/>
    </location>
</feature>
<evidence type="ECO:0008006" key="4">
    <source>
        <dbReference type="Google" id="ProtNLM"/>
    </source>
</evidence>
<gene>
    <name evidence="2" type="ORF">B0T26DRAFT_163014</name>
</gene>
<keyword evidence="3" id="KW-1185">Reference proteome</keyword>
<protein>
    <recommendedName>
        <fullName evidence="4">Transmembrane protein</fullName>
    </recommendedName>
</protein>
<dbReference type="GeneID" id="85316782"/>
<comment type="caution">
    <text evidence="2">The sequence shown here is derived from an EMBL/GenBank/DDBJ whole genome shotgun (WGS) entry which is preliminary data.</text>
</comment>
<sequence>MHRRWSMRSLNGTKGRKDQFGARGFLMGGMIRCAPFYALRSALVCPHFLSLLCLSVGWGRGGFFILFFWAAGGLALKCLRQPLFWSGAKTNAMLSMRGGVLSTFFFCFGLVYLGKEREGGKGRWSYCFFFVYPLTLIPISVFSPPVFLSAPLLSKNARNTLKKRKKTVYTRDVL</sequence>
<feature type="transmembrane region" description="Helical" evidence="1">
    <location>
        <begin position="91"/>
        <end position="114"/>
    </location>
</feature>
<keyword evidence="1" id="KW-0812">Transmembrane</keyword>
<keyword evidence="1" id="KW-0472">Membrane</keyword>
<proteinExistence type="predicted"/>
<accession>A0AA40B5Q7</accession>
<feature type="transmembrane region" description="Helical" evidence="1">
    <location>
        <begin position="20"/>
        <end position="38"/>
    </location>
</feature>
<organism evidence="2 3">
    <name type="scientific">Lasiosphaeria miniovina</name>
    <dbReference type="NCBI Taxonomy" id="1954250"/>
    <lineage>
        <taxon>Eukaryota</taxon>
        <taxon>Fungi</taxon>
        <taxon>Dikarya</taxon>
        <taxon>Ascomycota</taxon>
        <taxon>Pezizomycotina</taxon>
        <taxon>Sordariomycetes</taxon>
        <taxon>Sordariomycetidae</taxon>
        <taxon>Sordariales</taxon>
        <taxon>Lasiosphaeriaceae</taxon>
        <taxon>Lasiosphaeria</taxon>
    </lineage>
</organism>
<evidence type="ECO:0000256" key="1">
    <source>
        <dbReference type="SAM" id="Phobius"/>
    </source>
</evidence>
<evidence type="ECO:0000313" key="3">
    <source>
        <dbReference type="Proteomes" id="UP001172101"/>
    </source>
</evidence>
<dbReference type="EMBL" id="JAUIRO010000002">
    <property type="protein sequence ID" value="KAK0728201.1"/>
    <property type="molecule type" value="Genomic_DNA"/>
</dbReference>
<dbReference type="AlphaFoldDB" id="A0AA40B5Q7"/>
<feature type="transmembrane region" description="Helical" evidence="1">
    <location>
        <begin position="134"/>
        <end position="154"/>
    </location>
</feature>
<reference evidence="2" key="1">
    <citation type="submission" date="2023-06" db="EMBL/GenBank/DDBJ databases">
        <title>Genome-scale phylogeny and comparative genomics of the fungal order Sordariales.</title>
        <authorList>
            <consortium name="Lawrence Berkeley National Laboratory"/>
            <person name="Hensen N."/>
            <person name="Bonometti L."/>
            <person name="Westerberg I."/>
            <person name="Brannstrom I.O."/>
            <person name="Guillou S."/>
            <person name="Cros-Aarteil S."/>
            <person name="Calhoun S."/>
            <person name="Haridas S."/>
            <person name="Kuo A."/>
            <person name="Mondo S."/>
            <person name="Pangilinan J."/>
            <person name="Riley R."/>
            <person name="LaButti K."/>
            <person name="Andreopoulos B."/>
            <person name="Lipzen A."/>
            <person name="Chen C."/>
            <person name="Yanf M."/>
            <person name="Daum C."/>
            <person name="Ng V."/>
            <person name="Clum A."/>
            <person name="Steindorff A."/>
            <person name="Ohm R."/>
            <person name="Martin F."/>
            <person name="Silar P."/>
            <person name="Natvig D."/>
            <person name="Lalanne C."/>
            <person name="Gautier V."/>
            <person name="Ament-velasquez S.L."/>
            <person name="Kruys A."/>
            <person name="Hutchinson M.I."/>
            <person name="Powell A.J."/>
            <person name="Barry K."/>
            <person name="Miller A.N."/>
            <person name="Grigoriev I.V."/>
            <person name="Debuchy R."/>
            <person name="Gladieux P."/>
            <person name="Thoren M.H."/>
            <person name="Johannesson H."/>
        </authorList>
    </citation>
    <scope>NUCLEOTIDE SEQUENCE</scope>
    <source>
        <strain evidence="2">SMH2392-1A</strain>
    </source>
</reference>